<proteinExistence type="inferred from homology"/>
<comment type="similarity">
    <text evidence="1">Belongs to the carbon-nitrogen hydrolase superfamily. NIT1/NIT2 family.</text>
</comment>
<dbReference type="CDD" id="cd07572">
    <property type="entry name" value="nit"/>
    <property type="match status" value="1"/>
</dbReference>
<dbReference type="InterPro" id="IPR045254">
    <property type="entry name" value="Nit1/2_C-N_Hydrolase"/>
</dbReference>
<dbReference type="OrthoDB" id="9811121at2"/>
<dbReference type="SUPFAM" id="SSF56317">
    <property type="entry name" value="Carbon-nitrogen hydrolase"/>
    <property type="match status" value="1"/>
</dbReference>
<comment type="caution">
    <text evidence="4">The sequence shown here is derived from an EMBL/GenBank/DDBJ whole genome shotgun (WGS) entry which is preliminary data.</text>
</comment>
<dbReference type="PROSITE" id="PS01227">
    <property type="entry name" value="UPF0012"/>
    <property type="match status" value="1"/>
</dbReference>
<dbReference type="PANTHER" id="PTHR23088">
    <property type="entry name" value="NITRILASE-RELATED"/>
    <property type="match status" value="1"/>
</dbReference>
<dbReference type="InterPro" id="IPR003010">
    <property type="entry name" value="C-N_Hydrolase"/>
</dbReference>
<gene>
    <name evidence="4" type="ORF">DCCM_0774</name>
</gene>
<dbReference type="InterPro" id="IPR001110">
    <property type="entry name" value="UPF0012_CS"/>
</dbReference>
<feature type="domain" description="CN hydrolase" evidence="3">
    <location>
        <begin position="4"/>
        <end position="249"/>
    </location>
</feature>
<evidence type="ECO:0000313" key="4">
    <source>
        <dbReference type="EMBL" id="GBF32578.1"/>
    </source>
</evidence>
<organism evidence="4 5">
    <name type="scientific">Desulfocucumis palustris</name>
    <dbReference type="NCBI Taxonomy" id="1898651"/>
    <lineage>
        <taxon>Bacteria</taxon>
        <taxon>Bacillati</taxon>
        <taxon>Bacillota</taxon>
        <taxon>Clostridia</taxon>
        <taxon>Eubacteriales</taxon>
        <taxon>Desulfocucumaceae</taxon>
        <taxon>Desulfocucumis</taxon>
    </lineage>
</organism>
<name>A0A2L2X8Y3_9FIRM</name>
<dbReference type="Gene3D" id="3.60.110.10">
    <property type="entry name" value="Carbon-nitrogen hydrolase"/>
    <property type="match status" value="1"/>
</dbReference>
<dbReference type="InterPro" id="IPR036526">
    <property type="entry name" value="C-N_Hydrolase_sf"/>
</dbReference>
<reference evidence="5" key="1">
    <citation type="submission" date="2018-02" db="EMBL/GenBank/DDBJ databases">
        <title>Genome sequence of Desulfocucumis palustris strain NAW-5.</title>
        <authorList>
            <person name="Watanabe M."/>
            <person name="Kojima H."/>
            <person name="Fukui M."/>
        </authorList>
    </citation>
    <scope>NUCLEOTIDE SEQUENCE [LARGE SCALE GENOMIC DNA]</scope>
    <source>
        <strain evidence="5">NAW-5</strain>
    </source>
</reference>
<dbReference type="PANTHER" id="PTHR23088:SF30">
    <property type="entry name" value="OMEGA-AMIDASE NIT2"/>
    <property type="match status" value="1"/>
</dbReference>
<keyword evidence="5" id="KW-1185">Reference proteome</keyword>
<dbReference type="EMBL" id="BFAV01000042">
    <property type="protein sequence ID" value="GBF32578.1"/>
    <property type="molecule type" value="Genomic_DNA"/>
</dbReference>
<dbReference type="RefSeq" id="WP_104371081.1">
    <property type="nucleotide sequence ID" value="NZ_BFAV01000042.1"/>
</dbReference>
<keyword evidence="2" id="KW-0378">Hydrolase</keyword>
<dbReference type="GO" id="GO:0006107">
    <property type="term" value="P:oxaloacetate metabolic process"/>
    <property type="evidence" value="ECO:0007669"/>
    <property type="project" value="TreeGrafter"/>
</dbReference>
<evidence type="ECO:0000259" key="3">
    <source>
        <dbReference type="PROSITE" id="PS50263"/>
    </source>
</evidence>
<dbReference type="AlphaFoldDB" id="A0A2L2X8Y3"/>
<dbReference type="PROSITE" id="PS50263">
    <property type="entry name" value="CN_HYDROLASE"/>
    <property type="match status" value="1"/>
</dbReference>
<dbReference type="GO" id="GO:0006541">
    <property type="term" value="P:glutamine metabolic process"/>
    <property type="evidence" value="ECO:0007669"/>
    <property type="project" value="TreeGrafter"/>
</dbReference>
<dbReference type="Proteomes" id="UP000239549">
    <property type="component" value="Unassembled WGS sequence"/>
</dbReference>
<dbReference type="Pfam" id="PF00795">
    <property type="entry name" value="CN_hydrolase"/>
    <property type="match status" value="1"/>
</dbReference>
<dbReference type="GO" id="GO:0050152">
    <property type="term" value="F:omega-amidase activity"/>
    <property type="evidence" value="ECO:0007669"/>
    <property type="project" value="TreeGrafter"/>
</dbReference>
<dbReference type="GO" id="GO:0006528">
    <property type="term" value="P:asparagine metabolic process"/>
    <property type="evidence" value="ECO:0007669"/>
    <property type="project" value="TreeGrafter"/>
</dbReference>
<evidence type="ECO:0000256" key="1">
    <source>
        <dbReference type="ARBA" id="ARBA00010613"/>
    </source>
</evidence>
<accession>A0A2L2X8Y3</accession>
<evidence type="ECO:0000313" key="5">
    <source>
        <dbReference type="Proteomes" id="UP000239549"/>
    </source>
</evidence>
<protein>
    <submittedName>
        <fullName evidence="4">Aliphatic amidase AmiE</fullName>
    </submittedName>
</protein>
<sequence>MEGIKAAVCQLKVVEDKSANIKKASEMIAGAAGNGARLVVLPEMFNCPYQAPLFPLYAETFPEGETFKMLSAAARESKVYLAGGSLPERDGERVYNTSFIFGPDGNLLGRHRKVHLFDVELPGGITVKESSTLGAGERITVVPTEFGPLGVAICYDIRFPELIRLMALKGAKIIVVPAAFNMTTGPAHWDLVFRMRAVDNQLFVIAASPARDVNAGYVAFGHSIMVDPWGEVLARAGHGEEVLTGELELARIEKIRRELPLTAHRRTDLYQLRELADVPGDQV</sequence>
<evidence type="ECO:0000256" key="2">
    <source>
        <dbReference type="ARBA" id="ARBA00022801"/>
    </source>
</evidence>